<evidence type="ECO:0000313" key="8">
    <source>
        <dbReference type="EMBL" id="CCI86621.1"/>
    </source>
</evidence>
<dbReference type="GO" id="GO:0006400">
    <property type="term" value="P:tRNA modification"/>
    <property type="evidence" value="ECO:0007669"/>
    <property type="project" value="UniProtKB-UniRule"/>
</dbReference>
<evidence type="ECO:0000259" key="7">
    <source>
        <dbReference type="Pfam" id="PF01171"/>
    </source>
</evidence>
<dbReference type="InterPro" id="IPR012795">
    <property type="entry name" value="tRNA_Ile_lys_synt_N"/>
</dbReference>
<keyword evidence="6" id="KW-0963">Cytoplasm</keyword>
<evidence type="ECO:0000313" key="9">
    <source>
        <dbReference type="EMBL" id="KRN14374.1"/>
    </source>
</evidence>
<dbReference type="Gene3D" id="3.40.50.620">
    <property type="entry name" value="HUPs"/>
    <property type="match status" value="1"/>
</dbReference>
<dbReference type="OrthoDB" id="9807403at2"/>
<name>I7LCM6_9LACO</name>
<evidence type="ECO:0000256" key="4">
    <source>
        <dbReference type="ARBA" id="ARBA00022840"/>
    </source>
</evidence>
<dbReference type="Proteomes" id="UP000009326">
    <property type="component" value="Unassembled WGS sequence"/>
</dbReference>
<comment type="catalytic activity">
    <reaction evidence="5 6">
        <text>cytidine(34) in tRNA(Ile2) + L-lysine + ATP = lysidine(34) in tRNA(Ile2) + AMP + diphosphate + H(+)</text>
        <dbReference type="Rhea" id="RHEA:43744"/>
        <dbReference type="Rhea" id="RHEA-COMP:10625"/>
        <dbReference type="Rhea" id="RHEA-COMP:10670"/>
        <dbReference type="ChEBI" id="CHEBI:15378"/>
        <dbReference type="ChEBI" id="CHEBI:30616"/>
        <dbReference type="ChEBI" id="CHEBI:32551"/>
        <dbReference type="ChEBI" id="CHEBI:33019"/>
        <dbReference type="ChEBI" id="CHEBI:82748"/>
        <dbReference type="ChEBI" id="CHEBI:83665"/>
        <dbReference type="ChEBI" id="CHEBI:456215"/>
        <dbReference type="EC" id="6.3.4.19"/>
    </reaction>
</comment>
<evidence type="ECO:0000313" key="10">
    <source>
        <dbReference type="Proteomes" id="UP000009326"/>
    </source>
</evidence>
<comment type="domain">
    <text evidence="6">The N-terminal region contains the highly conserved SGGXDS motif, predicted to be a P-loop motif involved in ATP binding.</text>
</comment>
<evidence type="ECO:0000256" key="1">
    <source>
        <dbReference type="ARBA" id="ARBA00022598"/>
    </source>
</evidence>
<keyword evidence="2 6" id="KW-0819">tRNA processing</keyword>
<dbReference type="SUPFAM" id="SSF52402">
    <property type="entry name" value="Adenine nucleotide alpha hydrolases-like"/>
    <property type="match status" value="1"/>
</dbReference>
<dbReference type="InterPro" id="IPR011063">
    <property type="entry name" value="TilS/TtcA_N"/>
</dbReference>
<comment type="subcellular location">
    <subcellularLocation>
        <location evidence="6">Cytoplasm</location>
    </subcellularLocation>
</comment>
<sequence>MQIETFFEQQKIAVAGKTLVVATSGGPDSIALLDLLRNYRKHHDFELVVAHFDHQLRPDSGDEVRLLEAYCQQYNLPLINGKWPVSLHPKVGIEAAARQARYDFLTKVAKKVGASYLLTAHHNDDLLENILLKLLRSGNPEEMNSLQMVGEMQGVKILRPLLSYTKDHLLAYDHQAGLSYIEDQTNAEDDTLRNRLRHHVVPILKQEQADLTENTLRFNQQMELLTSLAQRQMAQIAPAERFLQTAYRAPVSALDKMTSLERNYYWQQQLWRQQHLRLGTALKGYLLKDYQGYEYLLPGKLPPASTPKLLELEQAIRFRGQDFIVSEKRLSLMKVGEFCSTEAKFKFGSLPRGTKLLLKDGHHAKAKKMFAQNAIPLELRHLCLTIMTLDGTVVFVEQVYQNQQIAENARKYYIYSKSL</sequence>
<keyword evidence="1 6" id="KW-0436">Ligase</keyword>
<feature type="binding site" evidence="6">
    <location>
        <begin position="24"/>
        <end position="29"/>
    </location>
    <ligand>
        <name>ATP</name>
        <dbReference type="ChEBI" id="CHEBI:30616"/>
    </ligand>
</feature>
<reference evidence="8 10" key="1">
    <citation type="submission" date="2012-06" db="EMBL/GenBank/DDBJ databases">
        <title>Draft genome sequence of Lactobacillus gigeriorum CRBIP 24.85T, isolated from chicken crop.</title>
        <authorList>
            <person name="Cousin S."/>
            <person name="Ma L."/>
            <person name="Creno S."/>
            <person name="Clermont D."/>
            <person name="Loux V."/>
            <person name="Bizet C."/>
            <person name="Bouchier C."/>
        </authorList>
    </citation>
    <scope>NUCLEOTIDE SEQUENCE [LARGE SCALE GENOMIC DNA]</scope>
    <source>
        <strain evidence="10">CRBIP 24.85T</strain>
        <strain evidence="8">Type strain: CRBIP 24.85</strain>
    </source>
</reference>
<dbReference type="RefSeq" id="WP_008472621.1">
    <property type="nucleotide sequence ID" value="NZ_AYZO01000003.1"/>
</dbReference>
<keyword evidence="4 6" id="KW-0067">ATP-binding</keyword>
<evidence type="ECO:0000256" key="6">
    <source>
        <dbReference type="HAMAP-Rule" id="MF_01161"/>
    </source>
</evidence>
<feature type="domain" description="tRNA(Ile)-lysidine/2-thiocytidine synthase N-terminal" evidence="7">
    <location>
        <begin position="19"/>
        <end position="198"/>
    </location>
</feature>
<dbReference type="Proteomes" id="UP000051521">
    <property type="component" value="Unassembled WGS sequence"/>
</dbReference>
<dbReference type="HAMAP" id="MF_01161">
    <property type="entry name" value="tRNA_Ile_lys_synt"/>
    <property type="match status" value="1"/>
</dbReference>
<dbReference type="AlphaFoldDB" id="I7LCM6"/>
<dbReference type="EMBL" id="AYZO01000003">
    <property type="protein sequence ID" value="KRN14374.1"/>
    <property type="molecule type" value="Genomic_DNA"/>
</dbReference>
<dbReference type="InterPro" id="IPR014729">
    <property type="entry name" value="Rossmann-like_a/b/a_fold"/>
</dbReference>
<protein>
    <recommendedName>
        <fullName evidence="6">tRNA(Ile)-lysidine synthase</fullName>
        <ecNumber evidence="6">6.3.4.19</ecNumber>
    </recommendedName>
    <alternativeName>
        <fullName evidence="6">tRNA(Ile)-2-lysyl-cytidine synthase</fullName>
    </alternativeName>
    <alternativeName>
        <fullName evidence="6">tRNA(Ile)-lysidine synthetase</fullName>
    </alternativeName>
</protein>
<dbReference type="Pfam" id="PF01171">
    <property type="entry name" value="ATP_bind_3"/>
    <property type="match status" value="1"/>
</dbReference>
<dbReference type="PANTHER" id="PTHR43033:SF1">
    <property type="entry name" value="TRNA(ILE)-LYSIDINE SYNTHASE-RELATED"/>
    <property type="match status" value="1"/>
</dbReference>
<comment type="similarity">
    <text evidence="6">Belongs to the tRNA(Ile)-lysidine synthase family.</text>
</comment>
<comment type="caution">
    <text evidence="8">The sequence shown here is derived from an EMBL/GenBank/DDBJ whole genome shotgun (WGS) entry which is preliminary data.</text>
</comment>
<dbReference type="NCBIfam" id="TIGR02432">
    <property type="entry name" value="lysidine_TilS_N"/>
    <property type="match status" value="1"/>
</dbReference>
<dbReference type="PATRIC" id="fig|1423751.3.peg.1072"/>
<evidence type="ECO:0000256" key="3">
    <source>
        <dbReference type="ARBA" id="ARBA00022741"/>
    </source>
</evidence>
<accession>I7LCM6</accession>
<comment type="function">
    <text evidence="6">Ligates lysine onto the cytidine present at position 34 of the AUA codon-specific tRNA(Ile) that contains the anticodon CAU, in an ATP-dependent manner. Cytidine is converted to lysidine, thus changing the amino acid specificity of the tRNA from methionine to isoleucine.</text>
</comment>
<dbReference type="GO" id="GO:0005524">
    <property type="term" value="F:ATP binding"/>
    <property type="evidence" value="ECO:0007669"/>
    <property type="project" value="UniProtKB-UniRule"/>
</dbReference>
<dbReference type="EC" id="6.3.4.19" evidence="6"/>
<reference evidence="9 11" key="2">
    <citation type="journal article" date="2015" name="Genome Announc.">
        <title>Expanding the biotechnology potential of lactobacilli through comparative genomics of 213 strains and associated genera.</title>
        <authorList>
            <person name="Sun Z."/>
            <person name="Harris H.M."/>
            <person name="McCann A."/>
            <person name="Guo C."/>
            <person name="Argimon S."/>
            <person name="Zhang W."/>
            <person name="Yang X."/>
            <person name="Jeffery I.B."/>
            <person name="Cooney J.C."/>
            <person name="Kagawa T.F."/>
            <person name="Liu W."/>
            <person name="Song Y."/>
            <person name="Salvetti E."/>
            <person name="Wrobel A."/>
            <person name="Rasinkangas P."/>
            <person name="Parkhill J."/>
            <person name="Rea M.C."/>
            <person name="O'Sullivan O."/>
            <person name="Ritari J."/>
            <person name="Douillard F.P."/>
            <person name="Paul Ross R."/>
            <person name="Yang R."/>
            <person name="Briner A.E."/>
            <person name="Felis G.E."/>
            <person name="de Vos W.M."/>
            <person name="Barrangou R."/>
            <person name="Klaenhammer T.R."/>
            <person name="Caufield P.W."/>
            <person name="Cui Y."/>
            <person name="Zhang H."/>
            <person name="O'Toole P.W."/>
        </authorList>
    </citation>
    <scope>NUCLEOTIDE SEQUENCE [LARGE SCALE GENOMIC DNA]</scope>
    <source>
        <strain evidence="9 11">DSM 23908</strain>
    </source>
</reference>
<dbReference type="STRING" id="1423751.FC38_GL001033"/>
<dbReference type="GO" id="GO:0005737">
    <property type="term" value="C:cytoplasm"/>
    <property type="evidence" value="ECO:0007669"/>
    <property type="project" value="UniProtKB-SubCell"/>
</dbReference>
<dbReference type="EMBL" id="CAKC01000030">
    <property type="protein sequence ID" value="CCI86621.1"/>
    <property type="molecule type" value="Genomic_DNA"/>
</dbReference>
<dbReference type="PANTHER" id="PTHR43033">
    <property type="entry name" value="TRNA(ILE)-LYSIDINE SYNTHASE-RELATED"/>
    <property type="match status" value="1"/>
</dbReference>
<evidence type="ECO:0000256" key="5">
    <source>
        <dbReference type="ARBA" id="ARBA00048539"/>
    </source>
</evidence>
<keyword evidence="11" id="KW-1185">Reference proteome</keyword>
<evidence type="ECO:0000256" key="2">
    <source>
        <dbReference type="ARBA" id="ARBA00022694"/>
    </source>
</evidence>
<organism evidence="8 10">
    <name type="scientific">Lactobacillus gigeriorum DSM 23908 = CRBIP 24.85</name>
    <dbReference type="NCBI Taxonomy" id="1423751"/>
    <lineage>
        <taxon>Bacteria</taxon>
        <taxon>Bacillati</taxon>
        <taxon>Bacillota</taxon>
        <taxon>Bacilli</taxon>
        <taxon>Lactobacillales</taxon>
        <taxon>Lactobacillaceae</taxon>
        <taxon>Lactobacillus</taxon>
    </lineage>
</organism>
<dbReference type="CDD" id="cd01992">
    <property type="entry name" value="TilS_N"/>
    <property type="match status" value="1"/>
</dbReference>
<proteinExistence type="inferred from homology"/>
<keyword evidence="3 6" id="KW-0547">Nucleotide-binding</keyword>
<dbReference type="InterPro" id="IPR012094">
    <property type="entry name" value="tRNA_Ile_lys_synt"/>
</dbReference>
<dbReference type="GO" id="GO:0032267">
    <property type="term" value="F:tRNA(Ile)-lysidine synthase activity"/>
    <property type="evidence" value="ECO:0007669"/>
    <property type="project" value="UniProtKB-EC"/>
</dbReference>
<evidence type="ECO:0000313" key="11">
    <source>
        <dbReference type="Proteomes" id="UP000051521"/>
    </source>
</evidence>
<gene>
    <name evidence="6" type="primary">tilS</name>
    <name evidence="8" type="ORF">BN52_08615</name>
    <name evidence="9" type="ORF">FC38_GL001033</name>
</gene>